<dbReference type="InterPro" id="IPR024344">
    <property type="entry name" value="MDMPI_metal-binding"/>
</dbReference>
<evidence type="ECO:0000313" key="3">
    <source>
        <dbReference type="Proteomes" id="UP001569904"/>
    </source>
</evidence>
<dbReference type="InterPro" id="IPR034660">
    <property type="entry name" value="DinB/YfiT-like"/>
</dbReference>
<dbReference type="Proteomes" id="UP001569904">
    <property type="component" value="Unassembled WGS sequence"/>
</dbReference>
<organism evidence="2 3">
    <name type="scientific">Actinomadura chokoriensis</name>
    <dbReference type="NCBI Taxonomy" id="454156"/>
    <lineage>
        <taxon>Bacteria</taxon>
        <taxon>Bacillati</taxon>
        <taxon>Actinomycetota</taxon>
        <taxon>Actinomycetes</taxon>
        <taxon>Streptosporangiales</taxon>
        <taxon>Thermomonosporaceae</taxon>
        <taxon>Actinomadura</taxon>
    </lineage>
</organism>
<dbReference type="InterPro" id="IPR017517">
    <property type="entry name" value="Maleyloyr_isom"/>
</dbReference>
<dbReference type="NCBIfam" id="TIGR03083">
    <property type="entry name" value="maleylpyruvate isomerase family mycothiol-dependent enzyme"/>
    <property type="match status" value="1"/>
</dbReference>
<dbReference type="GO" id="GO:0016853">
    <property type="term" value="F:isomerase activity"/>
    <property type="evidence" value="ECO:0007669"/>
    <property type="project" value="UniProtKB-KW"/>
</dbReference>
<evidence type="ECO:0000259" key="1">
    <source>
        <dbReference type="Pfam" id="PF11716"/>
    </source>
</evidence>
<feature type="domain" description="Mycothiol-dependent maleylpyruvate isomerase metal-binding" evidence="1">
    <location>
        <begin position="35"/>
        <end position="159"/>
    </location>
</feature>
<dbReference type="Gene3D" id="1.20.120.450">
    <property type="entry name" value="dinb family like domain"/>
    <property type="match status" value="1"/>
</dbReference>
<protein>
    <submittedName>
        <fullName evidence="2">Maleylpyruvate isomerase family mycothiol-dependent enzyme</fullName>
    </submittedName>
</protein>
<dbReference type="RefSeq" id="WP_371940009.1">
    <property type="nucleotide sequence ID" value="NZ_JAXCEH010000003.1"/>
</dbReference>
<dbReference type="EMBL" id="JAXCEH010000003">
    <property type="protein sequence ID" value="MFA1553618.1"/>
    <property type="molecule type" value="Genomic_DNA"/>
</dbReference>
<evidence type="ECO:0000313" key="2">
    <source>
        <dbReference type="EMBL" id="MFA1553618.1"/>
    </source>
</evidence>
<dbReference type="Pfam" id="PF11716">
    <property type="entry name" value="MDMPI_N"/>
    <property type="match status" value="1"/>
</dbReference>
<gene>
    <name evidence="2" type="ORF">SM436_07950</name>
</gene>
<name>A0ABV4QVB2_9ACTN</name>
<proteinExistence type="predicted"/>
<reference evidence="2 3" key="1">
    <citation type="submission" date="2023-11" db="EMBL/GenBank/DDBJ databases">
        <title>Actinomadura monticuli sp. nov., isolated from volcanic ash.</title>
        <authorList>
            <person name="Lee S.D."/>
            <person name="Yang H."/>
            <person name="Kim I.S."/>
        </authorList>
    </citation>
    <scope>NUCLEOTIDE SEQUENCE [LARGE SCALE GENOMIC DNA]</scope>
    <source>
        <strain evidence="2 3">DSM 45346</strain>
    </source>
</reference>
<keyword evidence="2" id="KW-0413">Isomerase</keyword>
<sequence>MTESPPDRRARMLHAALSRRPPARPAPGFARPYAAVVAMLDALVSGLREAEWAASAAGDWDARDLVAHLAATDGLLGEAVAGGESTAGDIPARTAEAIGRRLAPEEARRAWRRQADDLCDRLSESDADRRIQVGGVRMRLSHHVTARAFETWIHADDIARATSRALPPPPAEHLLPIADFGVRSLPKALAVTGRVHPDQVLRLVLDGPGGGQWTIPLGGTAAGDVPSAQVRMDVVEFCLLAGGRRTAASVRAETSGDPVIAHDVLTAASVFSGP</sequence>
<accession>A0ABV4QVB2</accession>
<comment type="caution">
    <text evidence="2">The sequence shown here is derived from an EMBL/GenBank/DDBJ whole genome shotgun (WGS) entry which is preliminary data.</text>
</comment>
<keyword evidence="3" id="KW-1185">Reference proteome</keyword>
<dbReference type="SUPFAM" id="SSF109854">
    <property type="entry name" value="DinB/YfiT-like putative metalloenzymes"/>
    <property type="match status" value="1"/>
</dbReference>